<dbReference type="PATRIC" id="fig|1278073.3.peg.654"/>
<dbReference type="AlphaFoldDB" id="L7U1C2"/>
<evidence type="ECO:0000313" key="3">
    <source>
        <dbReference type="Proteomes" id="UP000011131"/>
    </source>
</evidence>
<sequence>MSRRVADIPKRGAHVARDQARIDFTSPERSSRQAIQVVTSDVPVLSACSDEAAGIRYRGAEGANEARLIHIPTSDTGEGGAAPPCGVESRSC</sequence>
<dbReference type="EMBL" id="CP004025">
    <property type="protein sequence ID" value="AGC41978.1"/>
    <property type="molecule type" value="Genomic_DNA"/>
</dbReference>
<dbReference type="Proteomes" id="UP000011131">
    <property type="component" value="Chromosome"/>
</dbReference>
<dbReference type="STRING" id="1278073.MYSTI_00628"/>
<proteinExistence type="predicted"/>
<accession>L7U1C2</accession>
<protein>
    <submittedName>
        <fullName evidence="2">Uncharacterized protein</fullName>
    </submittedName>
</protein>
<dbReference type="HOGENOM" id="CLU_2410168_0_0_7"/>
<dbReference type="KEGG" id="msd:MYSTI_00628"/>
<feature type="compositionally biased region" description="Basic and acidic residues" evidence="1">
    <location>
        <begin position="1"/>
        <end position="21"/>
    </location>
</feature>
<feature type="region of interest" description="Disordered" evidence="1">
    <location>
        <begin position="1"/>
        <end position="32"/>
    </location>
</feature>
<reference evidence="2 3" key="1">
    <citation type="journal article" date="2013" name="Genome Announc.">
        <title>Complete genome sequence of Myxococcus stipitatus strain DSM 14675, a fruiting myxobacterium.</title>
        <authorList>
            <person name="Huntley S."/>
            <person name="Kneip S."/>
            <person name="Treuner-Lange A."/>
            <person name="Sogaard-Andersen L."/>
        </authorList>
    </citation>
    <scope>NUCLEOTIDE SEQUENCE [LARGE SCALE GENOMIC DNA]</scope>
    <source>
        <strain evidence="3">DSM 14675 / JCM 12634 / Mx s8</strain>
    </source>
</reference>
<evidence type="ECO:0000313" key="2">
    <source>
        <dbReference type="EMBL" id="AGC41978.1"/>
    </source>
</evidence>
<organism evidence="2 3">
    <name type="scientific">Myxococcus stipitatus (strain DSM 14675 / JCM 12634 / Mx s8)</name>
    <dbReference type="NCBI Taxonomy" id="1278073"/>
    <lineage>
        <taxon>Bacteria</taxon>
        <taxon>Pseudomonadati</taxon>
        <taxon>Myxococcota</taxon>
        <taxon>Myxococcia</taxon>
        <taxon>Myxococcales</taxon>
        <taxon>Cystobacterineae</taxon>
        <taxon>Myxococcaceae</taxon>
        <taxon>Myxococcus</taxon>
    </lineage>
</organism>
<feature type="region of interest" description="Disordered" evidence="1">
    <location>
        <begin position="69"/>
        <end position="92"/>
    </location>
</feature>
<name>L7U1C2_MYXSD</name>
<evidence type="ECO:0000256" key="1">
    <source>
        <dbReference type="SAM" id="MobiDB-lite"/>
    </source>
</evidence>
<keyword evidence="3" id="KW-1185">Reference proteome</keyword>
<gene>
    <name evidence="2" type="ordered locus">MYSTI_00628</name>
</gene>